<accession>A0AAN6P5X5</accession>
<reference evidence="3" key="1">
    <citation type="journal article" date="2023" name="Mol. Phylogenet. Evol.">
        <title>Genome-scale phylogeny and comparative genomics of the fungal order Sordariales.</title>
        <authorList>
            <person name="Hensen N."/>
            <person name="Bonometti L."/>
            <person name="Westerberg I."/>
            <person name="Brannstrom I.O."/>
            <person name="Guillou S."/>
            <person name="Cros-Aarteil S."/>
            <person name="Calhoun S."/>
            <person name="Haridas S."/>
            <person name="Kuo A."/>
            <person name="Mondo S."/>
            <person name="Pangilinan J."/>
            <person name="Riley R."/>
            <person name="LaButti K."/>
            <person name="Andreopoulos B."/>
            <person name="Lipzen A."/>
            <person name="Chen C."/>
            <person name="Yan M."/>
            <person name="Daum C."/>
            <person name="Ng V."/>
            <person name="Clum A."/>
            <person name="Steindorff A."/>
            <person name="Ohm R.A."/>
            <person name="Martin F."/>
            <person name="Silar P."/>
            <person name="Natvig D.O."/>
            <person name="Lalanne C."/>
            <person name="Gautier V."/>
            <person name="Ament-Velasquez S.L."/>
            <person name="Kruys A."/>
            <person name="Hutchinson M.I."/>
            <person name="Powell A.J."/>
            <person name="Barry K."/>
            <person name="Miller A.N."/>
            <person name="Grigoriev I.V."/>
            <person name="Debuchy R."/>
            <person name="Gladieux P."/>
            <person name="Hiltunen Thoren M."/>
            <person name="Johannesson H."/>
        </authorList>
    </citation>
    <scope>NUCLEOTIDE SEQUENCE [LARGE SCALE GENOMIC DNA]</scope>
    <source>
        <strain evidence="3">CBS 284.82</strain>
    </source>
</reference>
<evidence type="ECO:0000256" key="1">
    <source>
        <dbReference type="SAM" id="Phobius"/>
    </source>
</evidence>
<gene>
    <name evidence="2" type="ORF">C8A01DRAFT_21380</name>
</gene>
<dbReference type="EMBL" id="MU854831">
    <property type="protein sequence ID" value="KAK4031387.1"/>
    <property type="molecule type" value="Genomic_DNA"/>
</dbReference>
<feature type="non-terminal residue" evidence="2">
    <location>
        <position position="1"/>
    </location>
</feature>
<keyword evidence="1" id="KW-0472">Membrane</keyword>
<evidence type="ECO:0000313" key="3">
    <source>
        <dbReference type="Proteomes" id="UP001303115"/>
    </source>
</evidence>
<feature type="transmembrane region" description="Helical" evidence="1">
    <location>
        <begin position="61"/>
        <end position="84"/>
    </location>
</feature>
<dbReference type="AlphaFoldDB" id="A0AAN6P5X5"/>
<feature type="transmembrane region" description="Helical" evidence="1">
    <location>
        <begin position="30"/>
        <end position="49"/>
    </location>
</feature>
<dbReference type="Proteomes" id="UP001303115">
    <property type="component" value="Unassembled WGS sequence"/>
</dbReference>
<keyword evidence="3" id="KW-1185">Reference proteome</keyword>
<evidence type="ECO:0000313" key="2">
    <source>
        <dbReference type="EMBL" id="KAK4031387.1"/>
    </source>
</evidence>
<name>A0AAN6P5X5_9PEZI</name>
<proteinExistence type="predicted"/>
<protein>
    <submittedName>
        <fullName evidence="2">Uncharacterized protein</fullName>
    </submittedName>
</protein>
<comment type="caution">
    <text evidence="2">The sequence shown here is derived from an EMBL/GenBank/DDBJ whole genome shotgun (WGS) entry which is preliminary data.</text>
</comment>
<keyword evidence="1" id="KW-0812">Transmembrane</keyword>
<keyword evidence="1" id="KW-1133">Transmembrane helix</keyword>
<sequence length="161" mass="18127">LYLFALVVSAAVIVQLPTRLSELVEAVAEALFILALLVVASCTTIPFWSRRPPVLLTVTGYFAFWMVGSLAVVIDFGGLCNVGWPAVVDSLLRDEGLRSTLQTECIKLQSRFKKQQSTLAALSHDIAEVCKEHKRRCREFPTVFRFWPRRQPGIFPLEAKY</sequence>
<organism evidence="2 3">
    <name type="scientific">Parachaetomium inaequale</name>
    <dbReference type="NCBI Taxonomy" id="2588326"/>
    <lineage>
        <taxon>Eukaryota</taxon>
        <taxon>Fungi</taxon>
        <taxon>Dikarya</taxon>
        <taxon>Ascomycota</taxon>
        <taxon>Pezizomycotina</taxon>
        <taxon>Sordariomycetes</taxon>
        <taxon>Sordariomycetidae</taxon>
        <taxon>Sordariales</taxon>
        <taxon>Chaetomiaceae</taxon>
        <taxon>Parachaetomium</taxon>
    </lineage>
</organism>